<dbReference type="PANTHER" id="PTHR43213:SF5">
    <property type="entry name" value="BIFUNCTIONAL DTTP_UTP PYROPHOSPHATASE_METHYLTRANSFERASE PROTEIN-RELATED"/>
    <property type="match status" value="1"/>
</dbReference>
<comment type="caution">
    <text evidence="3">Lacks conserved residue(s) required for the propagation of feature annotation.</text>
</comment>
<comment type="subcellular location">
    <subcellularLocation>
        <location evidence="3">Cytoplasm</location>
    </subcellularLocation>
</comment>
<dbReference type="PANTHER" id="PTHR43213">
    <property type="entry name" value="BIFUNCTIONAL DTTP/UTP PYROPHOSPHATASE/METHYLTRANSFERASE PROTEIN-RELATED"/>
    <property type="match status" value="1"/>
</dbReference>
<feature type="active site" description="Proton acceptor" evidence="3">
    <location>
        <position position="77"/>
    </location>
</feature>
<name>A0AAE4BKB6_9DEIO</name>
<comment type="cofactor">
    <cofactor evidence="1 3">
        <name>a divalent metal cation</name>
        <dbReference type="ChEBI" id="CHEBI:60240"/>
    </cofactor>
</comment>
<evidence type="ECO:0000313" key="4">
    <source>
        <dbReference type="EMBL" id="MDR6217503.1"/>
    </source>
</evidence>
<dbReference type="CDD" id="cd00555">
    <property type="entry name" value="Maf"/>
    <property type="match status" value="1"/>
</dbReference>
<evidence type="ECO:0000256" key="3">
    <source>
        <dbReference type="HAMAP-Rule" id="MF_00528"/>
    </source>
</evidence>
<comment type="similarity">
    <text evidence="3">Belongs to the Maf family. YhdE subfamily.</text>
</comment>
<organism evidence="4 5">
    <name type="scientific">Deinococcus soli</name>
    <name type="common">ex Cha et al. 2016</name>
    <dbReference type="NCBI Taxonomy" id="1309411"/>
    <lineage>
        <taxon>Bacteria</taxon>
        <taxon>Thermotogati</taxon>
        <taxon>Deinococcota</taxon>
        <taxon>Deinococci</taxon>
        <taxon>Deinococcales</taxon>
        <taxon>Deinococcaceae</taxon>
        <taxon>Deinococcus</taxon>
    </lineage>
</organism>
<feature type="site" description="Important for substrate specificity" evidence="3">
    <location>
        <position position="21"/>
    </location>
</feature>
<comment type="caution">
    <text evidence="4">The sequence shown here is derived from an EMBL/GenBank/DDBJ whole genome shotgun (WGS) entry which is preliminary data.</text>
</comment>
<dbReference type="EC" id="3.6.1.9" evidence="3"/>
<evidence type="ECO:0000256" key="1">
    <source>
        <dbReference type="ARBA" id="ARBA00001968"/>
    </source>
</evidence>
<gene>
    <name evidence="4" type="ORF">J2Y00_001060</name>
</gene>
<dbReference type="PIRSF" id="PIRSF006305">
    <property type="entry name" value="Maf"/>
    <property type="match status" value="1"/>
</dbReference>
<dbReference type="SUPFAM" id="SSF52972">
    <property type="entry name" value="ITPase-like"/>
    <property type="match status" value="1"/>
</dbReference>
<feature type="site" description="Important for substrate specificity" evidence="3">
    <location>
        <position position="160"/>
    </location>
</feature>
<dbReference type="Gene3D" id="3.90.950.10">
    <property type="match status" value="1"/>
</dbReference>
<sequence>MTPVETGTPGVPVVLASGSPRRRELLTGLGVPFTVQVSGEPEDSREADPARLAAELALLKGRAVARMAEGAVVIAADTVVAAGAELLGKPESAQENEVFLRRLSGRTHEVYTGVAVLSGDAEVVEVARTAVTFRTLLPQEIAYYAASGEGLDKAGGYGIQGLGMALVERLEGEYSNVVGFPLSVVTRLLRGAGVPVWGTLGAGAE</sequence>
<dbReference type="EMBL" id="JAVDQK010000002">
    <property type="protein sequence ID" value="MDR6217503.1"/>
    <property type="molecule type" value="Genomic_DNA"/>
</dbReference>
<evidence type="ECO:0000256" key="2">
    <source>
        <dbReference type="ARBA" id="ARBA00022801"/>
    </source>
</evidence>
<dbReference type="GO" id="GO:0005737">
    <property type="term" value="C:cytoplasm"/>
    <property type="evidence" value="ECO:0007669"/>
    <property type="project" value="UniProtKB-SubCell"/>
</dbReference>
<keyword evidence="3" id="KW-0546">Nucleotide metabolism</keyword>
<feature type="site" description="Important for substrate specificity" evidence="3">
    <location>
        <position position="78"/>
    </location>
</feature>
<dbReference type="GO" id="GO:0009117">
    <property type="term" value="P:nucleotide metabolic process"/>
    <property type="evidence" value="ECO:0007669"/>
    <property type="project" value="UniProtKB-KW"/>
</dbReference>
<accession>A0AAE4BKB6</accession>
<dbReference type="Pfam" id="PF02545">
    <property type="entry name" value="Maf"/>
    <property type="match status" value="1"/>
</dbReference>
<comment type="catalytic activity">
    <reaction evidence="3">
        <text>UTP + H2O = UMP + diphosphate + H(+)</text>
        <dbReference type="Rhea" id="RHEA:29395"/>
        <dbReference type="ChEBI" id="CHEBI:15377"/>
        <dbReference type="ChEBI" id="CHEBI:15378"/>
        <dbReference type="ChEBI" id="CHEBI:33019"/>
        <dbReference type="ChEBI" id="CHEBI:46398"/>
        <dbReference type="ChEBI" id="CHEBI:57865"/>
        <dbReference type="EC" id="3.6.1.9"/>
    </reaction>
</comment>
<proteinExistence type="inferred from homology"/>
<dbReference type="HAMAP" id="MF_00528">
    <property type="entry name" value="Maf"/>
    <property type="match status" value="1"/>
</dbReference>
<dbReference type="AlphaFoldDB" id="A0AAE4BKB6"/>
<keyword evidence="3" id="KW-0963">Cytoplasm</keyword>
<dbReference type="GO" id="GO:0047429">
    <property type="term" value="F:nucleoside triphosphate diphosphatase activity"/>
    <property type="evidence" value="ECO:0007669"/>
    <property type="project" value="UniProtKB-EC"/>
</dbReference>
<comment type="catalytic activity">
    <reaction evidence="3">
        <text>dTTP + H2O = dTMP + diphosphate + H(+)</text>
        <dbReference type="Rhea" id="RHEA:28534"/>
        <dbReference type="ChEBI" id="CHEBI:15377"/>
        <dbReference type="ChEBI" id="CHEBI:15378"/>
        <dbReference type="ChEBI" id="CHEBI:33019"/>
        <dbReference type="ChEBI" id="CHEBI:37568"/>
        <dbReference type="ChEBI" id="CHEBI:63528"/>
        <dbReference type="EC" id="3.6.1.9"/>
    </reaction>
</comment>
<protein>
    <recommendedName>
        <fullName evidence="3">dTTP/UTP pyrophosphatase</fullName>
        <shortName evidence="3">dTTPase/UTPase</shortName>
        <ecNumber evidence="3">3.6.1.9</ecNumber>
    </recommendedName>
    <alternativeName>
        <fullName evidence="3">Nucleoside triphosphate pyrophosphatase</fullName>
    </alternativeName>
    <alternativeName>
        <fullName evidence="3">Nucleotide pyrophosphatase</fullName>
        <shortName evidence="3">Nucleotide PPase</shortName>
    </alternativeName>
</protein>
<dbReference type="Proteomes" id="UP001185331">
    <property type="component" value="Unassembled WGS sequence"/>
</dbReference>
<dbReference type="NCBIfam" id="TIGR00172">
    <property type="entry name" value="maf"/>
    <property type="match status" value="1"/>
</dbReference>
<evidence type="ECO:0000313" key="5">
    <source>
        <dbReference type="Proteomes" id="UP001185331"/>
    </source>
</evidence>
<reference evidence="4" key="1">
    <citation type="submission" date="2023-07" db="EMBL/GenBank/DDBJ databases">
        <title>Sorghum-associated microbial communities from plants grown in Nebraska, USA.</title>
        <authorList>
            <person name="Schachtman D."/>
        </authorList>
    </citation>
    <scope>NUCLEOTIDE SEQUENCE</scope>
    <source>
        <strain evidence="4">BE330</strain>
    </source>
</reference>
<comment type="function">
    <text evidence="3">Nucleoside triphosphate pyrophosphatase that hydrolyzes dTTP and UTP. May have a dual role in cell division arrest and in preventing the incorporation of modified nucleotides into cellular nucleic acids.</text>
</comment>
<keyword evidence="2 3" id="KW-0378">Hydrolase</keyword>
<dbReference type="InterPro" id="IPR029001">
    <property type="entry name" value="ITPase-like_fam"/>
</dbReference>
<dbReference type="NCBIfam" id="NF010941">
    <property type="entry name" value="PRK14361.1"/>
    <property type="match status" value="1"/>
</dbReference>
<dbReference type="InterPro" id="IPR003697">
    <property type="entry name" value="Maf-like"/>
</dbReference>